<dbReference type="OrthoDB" id="5290896at2"/>
<dbReference type="EMBL" id="CP025704">
    <property type="protein sequence ID" value="AUN97048.1"/>
    <property type="molecule type" value="Genomic_DNA"/>
</dbReference>
<gene>
    <name evidence="2" type="ORF">C0V70_02785</name>
</gene>
<accession>A0A2K9NNH1</accession>
<protein>
    <recommendedName>
        <fullName evidence="1">Lon N-terminal domain-containing protein</fullName>
    </recommendedName>
</protein>
<dbReference type="SUPFAM" id="SSF88697">
    <property type="entry name" value="PUA domain-like"/>
    <property type="match status" value="1"/>
</dbReference>
<dbReference type="SMART" id="SM00464">
    <property type="entry name" value="LON"/>
    <property type="match status" value="1"/>
</dbReference>
<evidence type="ECO:0000313" key="3">
    <source>
        <dbReference type="Proteomes" id="UP000235584"/>
    </source>
</evidence>
<dbReference type="Proteomes" id="UP000235584">
    <property type="component" value="Chromosome"/>
</dbReference>
<reference evidence="2 3" key="1">
    <citation type="submission" date="2018-01" db="EMBL/GenBank/DDBJ databases">
        <title>Complete genome sequence of Bacteriovorax stolpii DSM12778.</title>
        <authorList>
            <person name="Tang B."/>
            <person name="Chang J."/>
        </authorList>
    </citation>
    <scope>NUCLEOTIDE SEQUENCE [LARGE SCALE GENOMIC DNA]</scope>
    <source>
        <strain evidence="2 3">DSM 12778</strain>
    </source>
</reference>
<dbReference type="InterPro" id="IPR046336">
    <property type="entry name" value="Lon_prtase_N_sf"/>
</dbReference>
<dbReference type="AlphaFoldDB" id="A0A2K9NNH1"/>
<dbReference type="Gene3D" id="2.30.130.40">
    <property type="entry name" value="LON domain-like"/>
    <property type="match status" value="1"/>
</dbReference>
<proteinExistence type="predicted"/>
<dbReference type="RefSeq" id="WP_102242343.1">
    <property type="nucleotide sequence ID" value="NZ_CP025704.1"/>
</dbReference>
<organism evidence="2 3">
    <name type="scientific">Bacteriovorax stolpii</name>
    <name type="common">Bdellovibrio stolpii</name>
    <dbReference type="NCBI Taxonomy" id="960"/>
    <lineage>
        <taxon>Bacteria</taxon>
        <taxon>Pseudomonadati</taxon>
        <taxon>Bdellovibrionota</taxon>
        <taxon>Bacteriovoracia</taxon>
        <taxon>Bacteriovoracales</taxon>
        <taxon>Bacteriovoracaceae</taxon>
        <taxon>Bacteriovorax</taxon>
    </lineage>
</organism>
<evidence type="ECO:0000259" key="1">
    <source>
        <dbReference type="SMART" id="SM00464"/>
    </source>
</evidence>
<keyword evidence="3" id="KW-1185">Reference proteome</keyword>
<feature type="domain" description="Lon N-terminal" evidence="1">
    <location>
        <begin position="4"/>
        <end position="187"/>
    </location>
</feature>
<dbReference type="Pfam" id="PF02190">
    <property type="entry name" value="LON_substr_bdg"/>
    <property type="match status" value="1"/>
</dbReference>
<dbReference type="InterPro" id="IPR003111">
    <property type="entry name" value="Lon_prtase_N"/>
</dbReference>
<evidence type="ECO:0000313" key="2">
    <source>
        <dbReference type="EMBL" id="AUN97048.1"/>
    </source>
</evidence>
<sequence length="217" mass="25058">MKHSFPTLYLFNNVFFPQTVIPLTVNDGISKDVLLECYEQGQHLAFYHPSLRANKIGTVGRILLLEHNDDKSMTVLVQGLARVKLLIQEQHLPFPIFQVEDYFDVQDQAVILDDSVGRLHVILENWLNRHITSTKERERFLKEMNSPTRLINNLCLLVLKDVELKEIFLTSVSLSERIRMMDALLRGKAPEIEDTAMSEAIKNFERLEPDTDIKNAI</sequence>
<dbReference type="KEGG" id="bsto:C0V70_02785"/>
<name>A0A2K9NNH1_BACTC</name>
<dbReference type="InterPro" id="IPR015947">
    <property type="entry name" value="PUA-like_sf"/>
</dbReference>